<sequence length="94" mass="10590">MWYQHDKELITLQVYVQPGAKTTEITGLYDGLLKIRLNAPPVEGRANETLQQYIARLFAVPVRQVTLVRGISSRRKTLKIQGSTIDPETLLVGL</sequence>
<evidence type="ECO:0000256" key="1">
    <source>
        <dbReference type="ARBA" id="ARBA00010364"/>
    </source>
</evidence>
<dbReference type="PANTHER" id="PTHR13420:SF7">
    <property type="entry name" value="UPF0235 PROTEIN C15ORF40"/>
    <property type="match status" value="1"/>
</dbReference>
<dbReference type="Proteomes" id="UP001595758">
    <property type="component" value="Unassembled WGS sequence"/>
</dbReference>
<keyword evidence="4" id="KW-1185">Reference proteome</keyword>
<dbReference type="NCBIfam" id="TIGR00251">
    <property type="entry name" value="DUF167 family protein"/>
    <property type="match status" value="1"/>
</dbReference>
<proteinExistence type="inferred from homology"/>
<dbReference type="HAMAP" id="MF_00634">
    <property type="entry name" value="UPF0235"/>
    <property type="match status" value="1"/>
</dbReference>
<organism evidence="3 4">
    <name type="scientific">Legionella dresdenensis</name>
    <dbReference type="NCBI Taxonomy" id="450200"/>
    <lineage>
        <taxon>Bacteria</taxon>
        <taxon>Pseudomonadati</taxon>
        <taxon>Pseudomonadota</taxon>
        <taxon>Gammaproteobacteria</taxon>
        <taxon>Legionellales</taxon>
        <taxon>Legionellaceae</taxon>
        <taxon>Legionella</taxon>
    </lineage>
</organism>
<name>A0ABV8CGN3_9GAMM</name>
<evidence type="ECO:0000256" key="2">
    <source>
        <dbReference type="HAMAP-Rule" id="MF_00634"/>
    </source>
</evidence>
<dbReference type="Pfam" id="PF02594">
    <property type="entry name" value="DUF167"/>
    <property type="match status" value="1"/>
</dbReference>
<dbReference type="InterPro" id="IPR036591">
    <property type="entry name" value="YggU-like_sf"/>
</dbReference>
<dbReference type="RefSeq" id="WP_382343700.1">
    <property type="nucleotide sequence ID" value="NZ_JBHSAB010000024.1"/>
</dbReference>
<protein>
    <recommendedName>
        <fullName evidence="2">UPF0235 protein ACFORL_10285</fullName>
    </recommendedName>
</protein>
<dbReference type="PANTHER" id="PTHR13420">
    <property type="entry name" value="UPF0235 PROTEIN C15ORF40"/>
    <property type="match status" value="1"/>
</dbReference>
<reference evidence="4" key="1">
    <citation type="journal article" date="2019" name="Int. J. Syst. Evol. Microbiol.">
        <title>The Global Catalogue of Microorganisms (GCM) 10K type strain sequencing project: providing services to taxonomists for standard genome sequencing and annotation.</title>
        <authorList>
            <consortium name="The Broad Institute Genomics Platform"/>
            <consortium name="The Broad Institute Genome Sequencing Center for Infectious Disease"/>
            <person name="Wu L."/>
            <person name="Ma J."/>
        </authorList>
    </citation>
    <scope>NUCLEOTIDE SEQUENCE [LARGE SCALE GENOMIC DNA]</scope>
    <source>
        <strain evidence="4">CCUG 59858</strain>
    </source>
</reference>
<dbReference type="SUPFAM" id="SSF69786">
    <property type="entry name" value="YggU-like"/>
    <property type="match status" value="1"/>
</dbReference>
<dbReference type="EMBL" id="JBHSAB010000024">
    <property type="protein sequence ID" value="MFC3909458.1"/>
    <property type="molecule type" value="Genomic_DNA"/>
</dbReference>
<comment type="similarity">
    <text evidence="1 2">Belongs to the UPF0235 family.</text>
</comment>
<dbReference type="SMART" id="SM01152">
    <property type="entry name" value="DUF167"/>
    <property type="match status" value="1"/>
</dbReference>
<dbReference type="InterPro" id="IPR003746">
    <property type="entry name" value="DUF167"/>
</dbReference>
<evidence type="ECO:0000313" key="4">
    <source>
        <dbReference type="Proteomes" id="UP001595758"/>
    </source>
</evidence>
<evidence type="ECO:0000313" key="3">
    <source>
        <dbReference type="EMBL" id="MFC3909458.1"/>
    </source>
</evidence>
<accession>A0ABV8CGN3</accession>
<gene>
    <name evidence="3" type="ORF">ACFORL_10285</name>
</gene>
<comment type="caution">
    <text evidence="3">The sequence shown here is derived from an EMBL/GenBank/DDBJ whole genome shotgun (WGS) entry which is preliminary data.</text>
</comment>
<dbReference type="Gene3D" id="3.30.1200.10">
    <property type="entry name" value="YggU-like"/>
    <property type="match status" value="1"/>
</dbReference>